<dbReference type="Proteomes" id="UP000008068">
    <property type="component" value="Unassembled WGS sequence"/>
</dbReference>
<protein>
    <submittedName>
        <fullName evidence="1">Uncharacterized protein</fullName>
    </submittedName>
</protein>
<evidence type="ECO:0000313" key="2">
    <source>
        <dbReference type="Proteomes" id="UP000008068"/>
    </source>
</evidence>
<keyword evidence="2" id="KW-1185">Reference proteome</keyword>
<dbReference type="HOGENOM" id="CLU_2760076_0_0_1"/>
<sequence length="70" mass="8229">MAPSAHDQLKNRIERHRKHIEQFKIAKEKKFQSSEAIMEHLKLVQQALNSMEKENVDVRALTSTFDNIKI</sequence>
<dbReference type="AlphaFoldDB" id="G0NC78"/>
<evidence type="ECO:0000313" key="1">
    <source>
        <dbReference type="EMBL" id="EGT57331.1"/>
    </source>
</evidence>
<dbReference type="EMBL" id="GL379861">
    <property type="protein sequence ID" value="EGT57331.1"/>
    <property type="molecule type" value="Genomic_DNA"/>
</dbReference>
<gene>
    <name evidence="1" type="ORF">CAEBREN_17078</name>
</gene>
<reference evidence="2" key="1">
    <citation type="submission" date="2011-07" db="EMBL/GenBank/DDBJ databases">
        <authorList>
            <consortium name="Caenorhabditis brenneri Sequencing and Analysis Consortium"/>
            <person name="Wilson R.K."/>
        </authorList>
    </citation>
    <scope>NUCLEOTIDE SEQUENCE [LARGE SCALE GENOMIC DNA]</scope>
    <source>
        <strain evidence="2">PB2801</strain>
    </source>
</reference>
<proteinExistence type="predicted"/>
<dbReference type="InParanoid" id="G0NC78"/>
<accession>G0NC78</accession>
<organism evidence="2">
    <name type="scientific">Caenorhabditis brenneri</name>
    <name type="common">Nematode worm</name>
    <dbReference type="NCBI Taxonomy" id="135651"/>
    <lineage>
        <taxon>Eukaryota</taxon>
        <taxon>Metazoa</taxon>
        <taxon>Ecdysozoa</taxon>
        <taxon>Nematoda</taxon>
        <taxon>Chromadorea</taxon>
        <taxon>Rhabditida</taxon>
        <taxon>Rhabditina</taxon>
        <taxon>Rhabditomorpha</taxon>
        <taxon>Rhabditoidea</taxon>
        <taxon>Rhabditidae</taxon>
        <taxon>Peloderinae</taxon>
        <taxon>Caenorhabditis</taxon>
    </lineage>
</organism>
<name>G0NC78_CAEBE</name>